<dbReference type="KEGG" id="lha:LHA_1838"/>
<name>A0A0A8UPR9_LEGHA</name>
<protein>
    <submittedName>
        <fullName evidence="1">Uncharacterized protein</fullName>
    </submittedName>
</protein>
<dbReference type="OrthoDB" id="5652468at2"/>
<keyword evidence="2" id="KW-1185">Reference proteome</keyword>
<evidence type="ECO:0000313" key="1">
    <source>
        <dbReference type="EMBL" id="CEK10870.1"/>
    </source>
</evidence>
<dbReference type="Proteomes" id="UP000032803">
    <property type="component" value="Chromosome I"/>
</dbReference>
<dbReference type="EMBL" id="LN681225">
    <property type="protein sequence ID" value="CEK10870.1"/>
    <property type="molecule type" value="Genomic_DNA"/>
</dbReference>
<dbReference type="STRING" id="449.LHA_1838"/>
<sequence>MPTTPTIDSAKKYIFDCHLFGNDSFYPNEPLFTLLKKYKWRDNAHAKQPSLTIEQLTEEGMSHNQARLCLFLIEHRDVFKRAYAGGGPKFWIFNPGHDKAIKDFILHYYTIAQWVFEGTSYLVDALDNVADELQKIANLHLPLDTNYFPLYLSENKIYYFHETFMQLKELVSSALHVNNVKNHFQNHEKISTIITRLENGANSYNPYWMNSSKKLNNILNCLARCIENSEDVDRLLQDANSPLSKALDMQRLPRFFCSSEKTQSREIINTLTLS</sequence>
<dbReference type="PATRIC" id="fig|449.7.peg.2293"/>
<accession>A0A0A8UPR9</accession>
<gene>
    <name evidence="1" type="ORF">LHA_1838</name>
</gene>
<proteinExistence type="predicted"/>
<evidence type="ECO:0000313" key="2">
    <source>
        <dbReference type="Proteomes" id="UP000032803"/>
    </source>
</evidence>
<dbReference type="HOGENOM" id="CLU_1014868_0_0_6"/>
<dbReference type="AlphaFoldDB" id="A0A0A8UPR9"/>
<reference evidence="2" key="1">
    <citation type="submission" date="2014-09" db="EMBL/GenBank/DDBJ databases">
        <authorList>
            <person name="Gomez-Valero L."/>
        </authorList>
    </citation>
    <scope>NUCLEOTIDE SEQUENCE [LARGE SCALE GENOMIC DNA]</scope>
    <source>
        <strain evidence="2">ATCC35250</strain>
    </source>
</reference>
<organism evidence="1 2">
    <name type="scientific">Legionella hackeliae</name>
    <dbReference type="NCBI Taxonomy" id="449"/>
    <lineage>
        <taxon>Bacteria</taxon>
        <taxon>Pseudomonadati</taxon>
        <taxon>Pseudomonadota</taxon>
        <taxon>Gammaproteobacteria</taxon>
        <taxon>Legionellales</taxon>
        <taxon>Legionellaceae</taxon>
        <taxon>Legionella</taxon>
    </lineage>
</organism>
<dbReference type="RefSeq" id="WP_045106167.1">
    <property type="nucleotide sequence ID" value="NZ_LN681225.1"/>
</dbReference>